<evidence type="ECO:0000313" key="2">
    <source>
        <dbReference type="Proteomes" id="UP000621560"/>
    </source>
</evidence>
<gene>
    <name evidence="1" type="ORF">IDH44_08320</name>
</gene>
<organism evidence="1 2">
    <name type="scientific">Paenibacillus sabuli</name>
    <dbReference type="NCBI Taxonomy" id="2772509"/>
    <lineage>
        <taxon>Bacteria</taxon>
        <taxon>Bacillati</taxon>
        <taxon>Bacillota</taxon>
        <taxon>Bacilli</taxon>
        <taxon>Bacillales</taxon>
        <taxon>Paenibacillaceae</taxon>
        <taxon>Paenibacillus</taxon>
    </lineage>
</organism>
<comment type="caution">
    <text evidence="1">The sequence shown here is derived from an EMBL/GenBank/DDBJ whole genome shotgun (WGS) entry which is preliminary data.</text>
</comment>
<proteinExistence type="predicted"/>
<evidence type="ECO:0000313" key="1">
    <source>
        <dbReference type="EMBL" id="MBD2845194.1"/>
    </source>
</evidence>
<keyword evidence="2" id="KW-1185">Reference proteome</keyword>
<protein>
    <recommendedName>
        <fullName evidence="3">YtxH domain-containing protein</fullName>
    </recommendedName>
</protein>
<dbReference type="AlphaFoldDB" id="A0A927BTE4"/>
<dbReference type="RefSeq" id="WP_190916561.1">
    <property type="nucleotide sequence ID" value="NZ_JACXIZ010000014.1"/>
</dbReference>
<dbReference type="Proteomes" id="UP000621560">
    <property type="component" value="Unassembled WGS sequence"/>
</dbReference>
<evidence type="ECO:0008006" key="3">
    <source>
        <dbReference type="Google" id="ProtNLM"/>
    </source>
</evidence>
<dbReference type="EMBL" id="JACXIZ010000014">
    <property type="protein sequence ID" value="MBD2845194.1"/>
    <property type="molecule type" value="Genomic_DNA"/>
</dbReference>
<reference evidence="1" key="1">
    <citation type="submission" date="2020-09" db="EMBL/GenBank/DDBJ databases">
        <title>A novel bacterium of genus Paenibacillus, isolated from South China Sea.</title>
        <authorList>
            <person name="Huang H."/>
            <person name="Mo K."/>
            <person name="Hu Y."/>
        </authorList>
    </citation>
    <scope>NUCLEOTIDE SEQUENCE</scope>
    <source>
        <strain evidence="1">IB182496</strain>
    </source>
</reference>
<sequence length="107" mass="11720">MKWSAFIAGGIAGVAAAALLHARRPESMQRLSQGAGRVWRQAKSRGVERAVRAGLATIEHSAKDVRKMAGEESAKAWQRIGELVRSDPHIMREADKILNENGISRPH</sequence>
<name>A0A927BTE4_9BACL</name>
<accession>A0A927BTE4</accession>